<name>A0A2H9TI19_9FUNG</name>
<dbReference type="GO" id="GO:0046872">
    <property type="term" value="F:metal ion binding"/>
    <property type="evidence" value="ECO:0007669"/>
    <property type="project" value="UniProtKB-KW"/>
</dbReference>
<keyword evidence="7" id="KW-0472">Membrane</keyword>
<evidence type="ECO:0000313" key="10">
    <source>
        <dbReference type="Proteomes" id="UP000240830"/>
    </source>
</evidence>
<sequence>MDSSLDIDTLSEISVIGYIVGRGNKTWMWSFRTLLLLFVNTTAGLTLLALLLDLQHLNDLTVPPYLQNAGLTTALAEHTQRVATRATTARLYHIFKTVVTTIAVNIIIRMDLVASLWTRVMQRFSGKSLQSAVFHSSWSFFTLTLYEYADVRLFSTWILTVAGSGLAALDPTSSRQYWWTLLVMLLGVVVWFISGYLVTSLKPQWRAAVFPILTLILLVQVAYDLGVEPDLVYKTSTPLPAGPVLSAVSSVALRCDFPVANVRFRMGRVGAGQTFGIYQNIVVLSGPDVDVLHPDEWAALAAREFGHWYYRDVITRVLLRLGLRFLWAPVALWLMTLDSFFPPFGLSVEPPLVVAFAVTELFAVQFDWMFHRFIGWIERLMEYRADQYAVQLVVQDVYVRAILKAAWVNEVPLSSARLYRYLISGVNSPYSRIRHFLE</sequence>
<feature type="domain" description="Peptidase M48" evidence="8">
    <location>
        <begin position="282"/>
        <end position="405"/>
    </location>
</feature>
<evidence type="ECO:0000259" key="8">
    <source>
        <dbReference type="Pfam" id="PF01435"/>
    </source>
</evidence>
<keyword evidence="10" id="KW-1185">Reference proteome</keyword>
<evidence type="ECO:0000256" key="6">
    <source>
        <dbReference type="RuleBase" id="RU003983"/>
    </source>
</evidence>
<dbReference type="InterPro" id="IPR001915">
    <property type="entry name" value="Peptidase_M48"/>
</dbReference>
<evidence type="ECO:0000256" key="5">
    <source>
        <dbReference type="ARBA" id="ARBA00023049"/>
    </source>
</evidence>
<dbReference type="GO" id="GO:0006508">
    <property type="term" value="P:proteolysis"/>
    <property type="evidence" value="ECO:0007669"/>
    <property type="project" value="UniProtKB-KW"/>
</dbReference>
<evidence type="ECO:0000256" key="1">
    <source>
        <dbReference type="ARBA" id="ARBA00022670"/>
    </source>
</evidence>
<comment type="caution">
    <text evidence="9">The sequence shown here is derived from an EMBL/GenBank/DDBJ whole genome shotgun (WGS) entry which is preliminary data.</text>
</comment>
<keyword evidence="7" id="KW-1133">Transmembrane helix</keyword>
<feature type="transmembrane region" description="Helical" evidence="7">
    <location>
        <begin position="177"/>
        <end position="199"/>
    </location>
</feature>
<dbReference type="STRING" id="1246581.A0A2H9TI19"/>
<keyword evidence="1 6" id="KW-0645">Protease</keyword>
<evidence type="ECO:0000256" key="3">
    <source>
        <dbReference type="ARBA" id="ARBA00022801"/>
    </source>
</evidence>
<keyword evidence="2" id="KW-0479">Metal-binding</keyword>
<comment type="similarity">
    <text evidence="6">Belongs to the peptidase M48 family.</text>
</comment>
<reference evidence="9 10" key="1">
    <citation type="submission" date="2016-10" db="EMBL/GenBank/DDBJ databases">
        <title>The genome of Paramicrosporidium saccamoebae is the missing link in understanding Cryptomycota and Microsporidia evolution.</title>
        <authorList>
            <person name="Quandt C.A."/>
            <person name="Beaudet D."/>
            <person name="Corsaro D."/>
            <person name="Michel R."/>
            <person name="Corradi N."/>
            <person name="James T."/>
        </authorList>
    </citation>
    <scope>NUCLEOTIDE SEQUENCE [LARGE SCALE GENOMIC DNA]</scope>
    <source>
        <strain evidence="9 10">KSL3</strain>
    </source>
</reference>
<dbReference type="Pfam" id="PF01435">
    <property type="entry name" value="Peptidase_M48"/>
    <property type="match status" value="1"/>
</dbReference>
<dbReference type="GO" id="GO:0004222">
    <property type="term" value="F:metalloendopeptidase activity"/>
    <property type="evidence" value="ECO:0007669"/>
    <property type="project" value="InterPro"/>
</dbReference>
<evidence type="ECO:0000256" key="2">
    <source>
        <dbReference type="ARBA" id="ARBA00022723"/>
    </source>
</evidence>
<feature type="transmembrane region" description="Helical" evidence="7">
    <location>
        <begin position="353"/>
        <end position="374"/>
    </location>
</feature>
<organism evidence="9 10">
    <name type="scientific">Paramicrosporidium saccamoebae</name>
    <dbReference type="NCBI Taxonomy" id="1246581"/>
    <lineage>
        <taxon>Eukaryota</taxon>
        <taxon>Fungi</taxon>
        <taxon>Fungi incertae sedis</taxon>
        <taxon>Cryptomycota</taxon>
        <taxon>Cryptomycota incertae sedis</taxon>
        <taxon>Paramicrosporidium</taxon>
    </lineage>
</organism>
<dbReference type="EMBL" id="MTSL01000178">
    <property type="protein sequence ID" value="PJF17375.1"/>
    <property type="molecule type" value="Genomic_DNA"/>
</dbReference>
<proteinExistence type="inferred from homology"/>
<gene>
    <name evidence="9" type="ORF">PSACC_02861</name>
</gene>
<feature type="transmembrane region" description="Helical" evidence="7">
    <location>
        <begin position="91"/>
        <end position="108"/>
    </location>
</feature>
<dbReference type="AlphaFoldDB" id="A0A2H9TI19"/>
<keyword evidence="4 6" id="KW-0862">Zinc</keyword>
<protein>
    <submittedName>
        <fullName evidence="9">STE24 endopeptidase</fullName>
    </submittedName>
</protein>
<accession>A0A2H9TI19</accession>
<keyword evidence="5 6" id="KW-0482">Metalloprotease</keyword>
<dbReference type="Proteomes" id="UP000240830">
    <property type="component" value="Unassembled WGS sequence"/>
</dbReference>
<feature type="transmembrane region" description="Helical" evidence="7">
    <location>
        <begin position="34"/>
        <end position="52"/>
    </location>
</feature>
<feature type="transmembrane region" description="Helical" evidence="7">
    <location>
        <begin position="321"/>
        <end position="341"/>
    </location>
</feature>
<comment type="cofactor">
    <cofactor evidence="6">
        <name>Zn(2+)</name>
        <dbReference type="ChEBI" id="CHEBI:29105"/>
    </cofactor>
    <text evidence="6">Binds 1 zinc ion per subunit.</text>
</comment>
<evidence type="ECO:0000256" key="7">
    <source>
        <dbReference type="SAM" id="Phobius"/>
    </source>
</evidence>
<keyword evidence="3 6" id="KW-0378">Hydrolase</keyword>
<keyword evidence="7" id="KW-0812">Transmembrane</keyword>
<evidence type="ECO:0000313" key="9">
    <source>
        <dbReference type="EMBL" id="PJF17375.1"/>
    </source>
</evidence>
<evidence type="ECO:0000256" key="4">
    <source>
        <dbReference type="ARBA" id="ARBA00022833"/>
    </source>
</evidence>